<evidence type="ECO:0000313" key="4">
    <source>
        <dbReference type="Proteomes" id="UP000247892"/>
    </source>
</evidence>
<dbReference type="SUPFAM" id="SSF55781">
    <property type="entry name" value="GAF domain-like"/>
    <property type="match status" value="1"/>
</dbReference>
<protein>
    <recommendedName>
        <fullName evidence="2">IclR-ED domain-containing protein</fullName>
    </recommendedName>
</protein>
<reference evidence="3 4" key="1">
    <citation type="submission" date="2016-07" db="EMBL/GenBank/DDBJ databases">
        <title>Draft genome sequence of Prauserella sp. YIM 121212, isolated from alkaline soil.</title>
        <authorList>
            <person name="Ruckert C."/>
            <person name="Albersmeier A."/>
            <person name="Jiang C.-L."/>
            <person name="Jiang Y."/>
            <person name="Kalinowski J."/>
            <person name="Schneider O."/>
            <person name="Winkler A."/>
            <person name="Zotchev S.B."/>
        </authorList>
    </citation>
    <scope>NUCLEOTIDE SEQUENCE [LARGE SCALE GENOMIC DNA]</scope>
    <source>
        <strain evidence="3 4">YIM 121212</strain>
    </source>
</reference>
<evidence type="ECO:0000259" key="2">
    <source>
        <dbReference type="PROSITE" id="PS51078"/>
    </source>
</evidence>
<feature type="region of interest" description="Disordered" evidence="1">
    <location>
        <begin position="99"/>
        <end position="123"/>
    </location>
</feature>
<dbReference type="EMBL" id="MASU01000019">
    <property type="protein sequence ID" value="PXY18707.1"/>
    <property type="molecule type" value="Genomic_DNA"/>
</dbReference>
<name>A0A318LB85_9PSEU</name>
<proteinExistence type="predicted"/>
<dbReference type="InterPro" id="IPR014757">
    <property type="entry name" value="Tscrpt_reg_IclR_C"/>
</dbReference>
<organism evidence="3 4">
    <name type="scientific">Prauserella flavalba</name>
    <dbReference type="NCBI Taxonomy" id="1477506"/>
    <lineage>
        <taxon>Bacteria</taxon>
        <taxon>Bacillati</taxon>
        <taxon>Actinomycetota</taxon>
        <taxon>Actinomycetes</taxon>
        <taxon>Pseudonocardiales</taxon>
        <taxon>Pseudonocardiaceae</taxon>
        <taxon>Prauserella</taxon>
    </lineage>
</organism>
<dbReference type="InterPro" id="IPR029016">
    <property type="entry name" value="GAF-like_dom_sf"/>
</dbReference>
<dbReference type="Gene3D" id="3.30.450.40">
    <property type="match status" value="1"/>
</dbReference>
<sequence length="211" mass="22306">MPVGRDGDHAVAKAWQEQVREGEMPEVVGPELQLEAVSRAGEGRDHNAGVVDQQIDGFGEVLGERPHRGEIGEVELPDVDVAGDRGGGLAALAGIAHGEHHTGPLGGQRSGGGASDPAVSASDADEGFVVQQRDRAWRATMLMWRLGCAVNSAVGISGLAREHADRLREELDETAVYAVLDQDAVTYAVHSEPVKPVRAHVRLGSRHGLLT</sequence>
<dbReference type="Proteomes" id="UP000247892">
    <property type="component" value="Unassembled WGS sequence"/>
</dbReference>
<dbReference type="AlphaFoldDB" id="A0A318LB85"/>
<keyword evidence="4" id="KW-1185">Reference proteome</keyword>
<comment type="caution">
    <text evidence="3">The sequence shown here is derived from an EMBL/GenBank/DDBJ whole genome shotgun (WGS) entry which is preliminary data.</text>
</comment>
<gene>
    <name evidence="3" type="ORF">BA062_34430</name>
</gene>
<dbReference type="PROSITE" id="PS51078">
    <property type="entry name" value="ICLR_ED"/>
    <property type="match status" value="1"/>
</dbReference>
<evidence type="ECO:0000313" key="3">
    <source>
        <dbReference type="EMBL" id="PXY18707.1"/>
    </source>
</evidence>
<feature type="compositionally biased region" description="Gly residues" evidence="1">
    <location>
        <begin position="104"/>
        <end position="114"/>
    </location>
</feature>
<evidence type="ECO:0000256" key="1">
    <source>
        <dbReference type="SAM" id="MobiDB-lite"/>
    </source>
</evidence>
<accession>A0A318LB85</accession>
<feature type="domain" description="IclR-ED" evidence="2">
    <location>
        <begin position="142"/>
        <end position="211"/>
    </location>
</feature>